<gene>
    <name evidence="2" type="ORF">FEV53_06705</name>
</gene>
<dbReference type="EMBL" id="VFSV01000008">
    <property type="protein sequence ID" value="TRD22055.1"/>
    <property type="molecule type" value="Genomic_DNA"/>
</dbReference>
<evidence type="ECO:0000313" key="3">
    <source>
        <dbReference type="Proteomes" id="UP000318590"/>
    </source>
</evidence>
<dbReference type="SUPFAM" id="SSF55729">
    <property type="entry name" value="Acyl-CoA N-acyltransferases (Nat)"/>
    <property type="match status" value="1"/>
</dbReference>
<protein>
    <submittedName>
        <fullName evidence="2">GNAT family N-acetyltransferase</fullName>
    </submittedName>
</protein>
<dbReference type="AlphaFoldDB" id="A0A547Q6P2"/>
<dbReference type="OrthoDB" id="273614at2"/>
<dbReference type="InterPro" id="IPR016181">
    <property type="entry name" value="Acyl_CoA_acyltransferase"/>
</dbReference>
<dbReference type="InterPro" id="IPR000182">
    <property type="entry name" value="GNAT_dom"/>
</dbReference>
<organism evidence="2 3">
    <name type="scientific">Palleronia caenipelagi</name>
    <dbReference type="NCBI Taxonomy" id="2489174"/>
    <lineage>
        <taxon>Bacteria</taxon>
        <taxon>Pseudomonadati</taxon>
        <taxon>Pseudomonadota</taxon>
        <taxon>Alphaproteobacteria</taxon>
        <taxon>Rhodobacterales</taxon>
        <taxon>Roseobacteraceae</taxon>
        <taxon>Palleronia</taxon>
    </lineage>
</organism>
<dbReference type="Pfam" id="PF00583">
    <property type="entry name" value="Acetyltransf_1"/>
    <property type="match status" value="1"/>
</dbReference>
<reference evidence="2 3" key="1">
    <citation type="submission" date="2019-06" db="EMBL/GenBank/DDBJ databases">
        <title>Paenimaribius caenipelagi gen. nov., sp. nov., isolated from a tidal flat.</title>
        <authorList>
            <person name="Yoon J.-H."/>
        </authorList>
    </citation>
    <scope>NUCLEOTIDE SEQUENCE [LARGE SCALE GENOMIC DNA]</scope>
    <source>
        <strain evidence="2 3">JBTF-M29</strain>
    </source>
</reference>
<accession>A0A547Q6P2</accession>
<keyword evidence="3" id="KW-1185">Reference proteome</keyword>
<keyword evidence="2" id="KW-0808">Transferase</keyword>
<dbReference type="GO" id="GO:0016747">
    <property type="term" value="F:acyltransferase activity, transferring groups other than amino-acyl groups"/>
    <property type="evidence" value="ECO:0007669"/>
    <property type="project" value="InterPro"/>
</dbReference>
<comment type="caution">
    <text evidence="2">The sequence shown here is derived from an EMBL/GenBank/DDBJ whole genome shotgun (WGS) entry which is preliminary data.</text>
</comment>
<evidence type="ECO:0000259" key="1">
    <source>
        <dbReference type="PROSITE" id="PS51186"/>
    </source>
</evidence>
<dbReference type="Gene3D" id="3.40.630.30">
    <property type="match status" value="1"/>
</dbReference>
<dbReference type="PROSITE" id="PS51186">
    <property type="entry name" value="GNAT"/>
    <property type="match status" value="1"/>
</dbReference>
<sequence length="168" mass="18801">MPHDPCMTRLPVEIRPARPKDAAEIARIHVQAWQESYRGLLPDDLLARQDVSARQKIWEQALEQGQTRIVIAPGAGFAQLGPQREAEFAADWPLELWAMYLLDDAKRRGIGRALWAALAPQKPMTCCVLITNLPAIAFYEAIGGRRLLTRDEEIAGTPIREHVNGFAP</sequence>
<name>A0A547Q6P2_9RHOB</name>
<evidence type="ECO:0000313" key="2">
    <source>
        <dbReference type="EMBL" id="TRD22055.1"/>
    </source>
</evidence>
<feature type="domain" description="N-acetyltransferase" evidence="1">
    <location>
        <begin position="12"/>
        <end position="168"/>
    </location>
</feature>
<proteinExistence type="predicted"/>
<dbReference type="Proteomes" id="UP000318590">
    <property type="component" value="Unassembled WGS sequence"/>
</dbReference>